<keyword evidence="1" id="KW-0732">Signal</keyword>
<evidence type="ECO:0000256" key="1">
    <source>
        <dbReference type="ARBA" id="ARBA00022729"/>
    </source>
</evidence>
<dbReference type="SUPFAM" id="SSF49785">
    <property type="entry name" value="Galactose-binding domain-like"/>
    <property type="match status" value="1"/>
</dbReference>
<feature type="domain" description="Beta-mannosidase-like galactose-binding" evidence="3">
    <location>
        <begin position="23"/>
        <end position="138"/>
    </location>
</feature>
<organism evidence="4">
    <name type="scientific">marine sediment metagenome</name>
    <dbReference type="NCBI Taxonomy" id="412755"/>
    <lineage>
        <taxon>unclassified sequences</taxon>
        <taxon>metagenomes</taxon>
        <taxon>ecological metagenomes</taxon>
    </lineage>
</organism>
<protein>
    <recommendedName>
        <fullName evidence="3">Beta-mannosidase-like galactose-binding domain-containing protein</fullName>
    </recommendedName>
</protein>
<reference evidence="4" key="1">
    <citation type="journal article" date="2014" name="Front. Microbiol.">
        <title>High frequency of phylogenetically diverse reductive dehalogenase-homologous genes in deep subseafloor sedimentary metagenomes.</title>
        <authorList>
            <person name="Kawai M."/>
            <person name="Futagami T."/>
            <person name="Toyoda A."/>
            <person name="Takaki Y."/>
            <person name="Nishi S."/>
            <person name="Hori S."/>
            <person name="Arai W."/>
            <person name="Tsubouchi T."/>
            <person name="Morono Y."/>
            <person name="Uchiyama I."/>
            <person name="Ito T."/>
            <person name="Fujiyama A."/>
            <person name="Inagaki F."/>
            <person name="Takami H."/>
        </authorList>
    </citation>
    <scope>NUCLEOTIDE SEQUENCE</scope>
    <source>
        <strain evidence="4">Expedition CK06-06</strain>
    </source>
</reference>
<dbReference type="InterPro" id="IPR054593">
    <property type="entry name" value="Beta-mannosidase-like_N2"/>
</dbReference>
<dbReference type="AlphaFoldDB" id="X1GEP8"/>
<accession>X1GEP8</accession>
<sequence length="149" mass="16849">ATFNELISWTDSEIDGIRYFSGTATYHKTVSIREETISQNSKIAINLGKIRDVAEVYINGTSAGILWKKPYRLDITNLVKPGENQLKIEIVNLWVNRLTGDMHSEPGDRFCRTNHPYVTKDNWAGGGDETYRIQTSGLLGPVTLIYTKR</sequence>
<dbReference type="GO" id="GO:0004553">
    <property type="term" value="F:hydrolase activity, hydrolyzing O-glycosyl compounds"/>
    <property type="evidence" value="ECO:0007669"/>
    <property type="project" value="UniProtKB-ARBA"/>
</dbReference>
<dbReference type="Gene3D" id="2.60.120.260">
    <property type="entry name" value="Galactose-binding domain-like"/>
    <property type="match status" value="1"/>
</dbReference>
<dbReference type="Pfam" id="PF22666">
    <property type="entry name" value="Glyco_hydro_2_N2"/>
    <property type="match status" value="1"/>
</dbReference>
<dbReference type="NCBIfam" id="NF045579">
    <property type="entry name" value="rhamnoside_JR"/>
    <property type="match status" value="1"/>
</dbReference>
<gene>
    <name evidence="4" type="ORF">S03H2_22812</name>
</gene>
<dbReference type="EMBL" id="BARU01012348">
    <property type="protein sequence ID" value="GAH40069.1"/>
    <property type="molecule type" value="Genomic_DNA"/>
</dbReference>
<evidence type="ECO:0000256" key="2">
    <source>
        <dbReference type="ARBA" id="ARBA00022801"/>
    </source>
</evidence>
<dbReference type="PANTHER" id="PTHR43817:SF1">
    <property type="entry name" value="HYDROLASE, FAMILY 43, PUTATIVE (AFU_ORTHOLOGUE AFUA_3G01660)-RELATED"/>
    <property type="match status" value="1"/>
</dbReference>
<evidence type="ECO:0000259" key="3">
    <source>
        <dbReference type="Pfam" id="PF22666"/>
    </source>
</evidence>
<proteinExistence type="predicted"/>
<comment type="caution">
    <text evidence="4">The sequence shown here is derived from an EMBL/GenBank/DDBJ whole genome shotgun (WGS) entry which is preliminary data.</text>
</comment>
<dbReference type="InterPro" id="IPR008979">
    <property type="entry name" value="Galactose-bd-like_sf"/>
</dbReference>
<feature type="non-terminal residue" evidence="4">
    <location>
        <position position="1"/>
    </location>
</feature>
<dbReference type="PANTHER" id="PTHR43817">
    <property type="entry name" value="GLYCOSYL HYDROLASE"/>
    <property type="match status" value="1"/>
</dbReference>
<name>X1GEP8_9ZZZZ</name>
<keyword evidence="2" id="KW-0378">Hydrolase</keyword>
<evidence type="ECO:0000313" key="4">
    <source>
        <dbReference type="EMBL" id="GAH40069.1"/>
    </source>
</evidence>